<accession>A0A1M6GLR7</accession>
<organism evidence="1 2">
    <name type="scientific">Flavobacterium terrae</name>
    <dbReference type="NCBI Taxonomy" id="415425"/>
    <lineage>
        <taxon>Bacteria</taxon>
        <taxon>Pseudomonadati</taxon>
        <taxon>Bacteroidota</taxon>
        <taxon>Flavobacteriia</taxon>
        <taxon>Flavobacteriales</taxon>
        <taxon>Flavobacteriaceae</taxon>
        <taxon>Flavobacterium</taxon>
    </lineage>
</organism>
<dbReference type="EMBL" id="FQZI01000005">
    <property type="protein sequence ID" value="SHJ10894.1"/>
    <property type="molecule type" value="Genomic_DNA"/>
</dbReference>
<gene>
    <name evidence="1" type="ORF">SAMN05444363_2680</name>
</gene>
<protein>
    <recommendedName>
        <fullName evidence="3">T9SS C-terminal target domain-containing protein</fullName>
    </recommendedName>
</protein>
<name>A0A1M6GLR7_9FLAO</name>
<evidence type="ECO:0000313" key="2">
    <source>
        <dbReference type="Proteomes" id="UP000184488"/>
    </source>
</evidence>
<dbReference type="AlphaFoldDB" id="A0A1M6GLR7"/>
<evidence type="ECO:0008006" key="3">
    <source>
        <dbReference type="Google" id="ProtNLM"/>
    </source>
</evidence>
<sequence length="290" mass="33240">MMFTSFANAQEVKESTFKKGKIKLVNSIILDDKLKETSGLIHWNGKLWTHNDDTDTNLYALDTVSGAILETYALQGVSNNDWEEIAQDDEYLYVGDFGNNASGNRKDLHILKIEKQSLLMRKPSIGYIKFAYEDQKDFSVNKPNTTNFDCEAFIVVQDSLFLFTKEWKSKKTTVYKLPNRVGDFAAEKGKSYNTKGLVTGASYYPSKKILALCGYTRKGKPFIELFYNFKGNDFFSGSKKRIKLKPRFMQIEAISTNDGVHYYLTNEELKFGPIHKSQQIHKLDLSDFLK</sequence>
<keyword evidence="2" id="KW-1185">Reference proteome</keyword>
<dbReference type="STRING" id="415425.SAMN05444363_2680"/>
<proteinExistence type="predicted"/>
<evidence type="ECO:0000313" key="1">
    <source>
        <dbReference type="EMBL" id="SHJ10894.1"/>
    </source>
</evidence>
<dbReference type="Proteomes" id="UP000184488">
    <property type="component" value="Unassembled WGS sequence"/>
</dbReference>
<reference evidence="2" key="1">
    <citation type="submission" date="2016-11" db="EMBL/GenBank/DDBJ databases">
        <authorList>
            <person name="Varghese N."/>
            <person name="Submissions S."/>
        </authorList>
    </citation>
    <scope>NUCLEOTIDE SEQUENCE [LARGE SCALE GENOMIC DNA]</scope>
    <source>
        <strain evidence="2">DSM 18829</strain>
    </source>
</reference>